<evidence type="ECO:0000313" key="2">
    <source>
        <dbReference type="EMBL" id="MFC6707080.1"/>
    </source>
</evidence>
<comment type="caution">
    <text evidence="2">The sequence shown here is derived from an EMBL/GenBank/DDBJ whole genome shotgun (WGS) entry which is preliminary data.</text>
</comment>
<dbReference type="RefSeq" id="WP_382403749.1">
    <property type="nucleotide sequence ID" value="NZ_JBHSWH010000001.1"/>
</dbReference>
<evidence type="ECO:0000256" key="1">
    <source>
        <dbReference type="SAM" id="MobiDB-lite"/>
    </source>
</evidence>
<proteinExistence type="predicted"/>
<name>A0ABW2AJX2_9MICO</name>
<reference evidence="3" key="1">
    <citation type="journal article" date="2019" name="Int. J. Syst. Evol. Microbiol.">
        <title>The Global Catalogue of Microorganisms (GCM) 10K type strain sequencing project: providing services to taxonomists for standard genome sequencing and annotation.</title>
        <authorList>
            <consortium name="The Broad Institute Genomics Platform"/>
            <consortium name="The Broad Institute Genome Sequencing Center for Infectious Disease"/>
            <person name="Wu L."/>
            <person name="Ma J."/>
        </authorList>
    </citation>
    <scope>NUCLEOTIDE SEQUENCE [LARGE SCALE GENOMIC DNA]</scope>
    <source>
        <strain evidence="3">CCUG 58127</strain>
    </source>
</reference>
<feature type="region of interest" description="Disordered" evidence="1">
    <location>
        <begin position="48"/>
        <end position="67"/>
    </location>
</feature>
<keyword evidence="3" id="KW-1185">Reference proteome</keyword>
<dbReference type="EMBL" id="JBHSWH010000001">
    <property type="protein sequence ID" value="MFC6707080.1"/>
    <property type="molecule type" value="Genomic_DNA"/>
</dbReference>
<sequence>MAALIRAVNDRFGVASADVVVDRWQEIFRNSGGFLTIISEEHVLAGALSDADATEEPHATTNPSFDH</sequence>
<gene>
    <name evidence="2" type="ORF">ACFQDH_17925</name>
</gene>
<accession>A0ABW2AJX2</accession>
<dbReference type="Proteomes" id="UP001596298">
    <property type="component" value="Unassembled WGS sequence"/>
</dbReference>
<organism evidence="2 3">
    <name type="scientific">Flexivirga alba</name>
    <dbReference type="NCBI Taxonomy" id="702742"/>
    <lineage>
        <taxon>Bacteria</taxon>
        <taxon>Bacillati</taxon>
        <taxon>Actinomycetota</taxon>
        <taxon>Actinomycetes</taxon>
        <taxon>Micrococcales</taxon>
        <taxon>Dermacoccaceae</taxon>
        <taxon>Flexivirga</taxon>
    </lineage>
</organism>
<protein>
    <submittedName>
        <fullName evidence="2">Uncharacterized protein</fullName>
    </submittedName>
</protein>
<evidence type="ECO:0000313" key="3">
    <source>
        <dbReference type="Proteomes" id="UP001596298"/>
    </source>
</evidence>